<organism evidence="1">
    <name type="scientific">Pararge aegeria</name>
    <name type="common">speckled wood butterfly</name>
    <dbReference type="NCBI Taxonomy" id="116150"/>
    <lineage>
        <taxon>Eukaryota</taxon>
        <taxon>Metazoa</taxon>
        <taxon>Ecdysozoa</taxon>
        <taxon>Arthropoda</taxon>
        <taxon>Hexapoda</taxon>
        <taxon>Insecta</taxon>
        <taxon>Pterygota</taxon>
        <taxon>Neoptera</taxon>
        <taxon>Endopterygota</taxon>
        <taxon>Lepidoptera</taxon>
        <taxon>Glossata</taxon>
        <taxon>Ditrysia</taxon>
        <taxon>Papilionoidea</taxon>
        <taxon>Nymphalidae</taxon>
        <taxon>Satyrinae</taxon>
        <taxon>Satyrini</taxon>
        <taxon>Parargina</taxon>
        <taxon>Pararge</taxon>
    </lineage>
</organism>
<sequence>MEDLVVASYHATGKECPQAISRSGTYGFHMLLPSPHLVRLHLKAVVEFKQKIQSYLTVFFVRITTLCK</sequence>
<reference evidence="1" key="1">
    <citation type="journal article" date="2013" name="BMC Genomics">
        <title>Unscrambling butterfly oogenesis.</title>
        <authorList>
            <person name="Carter J.M."/>
            <person name="Baker S.C."/>
            <person name="Pink R."/>
            <person name="Carter D.R."/>
            <person name="Collins A."/>
            <person name="Tomlin J."/>
            <person name="Gibbs M."/>
            <person name="Breuker C.J."/>
        </authorList>
    </citation>
    <scope>NUCLEOTIDE SEQUENCE</scope>
    <source>
        <tissue evidence="1">Ovary</tissue>
    </source>
</reference>
<dbReference type="EMBL" id="GAIX01007062">
    <property type="protein sequence ID" value="JAA85498.1"/>
    <property type="molecule type" value="Transcribed_RNA"/>
</dbReference>
<name>S4P8Y6_9NEOP</name>
<protein>
    <submittedName>
        <fullName evidence="1">Uncharacterized protein</fullName>
    </submittedName>
</protein>
<evidence type="ECO:0000313" key="1">
    <source>
        <dbReference type="EMBL" id="JAA85498.1"/>
    </source>
</evidence>
<dbReference type="AlphaFoldDB" id="S4P8Y6"/>
<proteinExistence type="predicted"/>
<accession>S4P8Y6</accession>
<reference evidence="1" key="2">
    <citation type="submission" date="2013-05" db="EMBL/GenBank/DDBJ databases">
        <authorList>
            <person name="Carter J.-M."/>
            <person name="Baker S.C."/>
            <person name="Pink R."/>
            <person name="Carter D.R.F."/>
            <person name="Collins A."/>
            <person name="Tomlin J."/>
            <person name="Gibbs M."/>
            <person name="Breuker C.J."/>
        </authorList>
    </citation>
    <scope>NUCLEOTIDE SEQUENCE</scope>
    <source>
        <tissue evidence="1">Ovary</tissue>
    </source>
</reference>